<accession>A0A433CYS1</accession>
<dbReference type="PANTHER" id="PTHR23408:SF3">
    <property type="entry name" value="METHYLMALONIC ACIDURIA TYPE A PROTEIN, MITOCHONDRIAL"/>
    <property type="match status" value="1"/>
</dbReference>
<dbReference type="SUPFAM" id="SSF52540">
    <property type="entry name" value="P-loop containing nucleoside triphosphate hydrolases"/>
    <property type="match status" value="1"/>
</dbReference>
<dbReference type="GO" id="GO:0005737">
    <property type="term" value="C:cytoplasm"/>
    <property type="evidence" value="ECO:0007669"/>
    <property type="project" value="TreeGrafter"/>
</dbReference>
<dbReference type="InterPro" id="IPR027417">
    <property type="entry name" value="P-loop_NTPase"/>
</dbReference>
<evidence type="ECO:0000256" key="1">
    <source>
        <dbReference type="ARBA" id="ARBA00009625"/>
    </source>
</evidence>
<dbReference type="Gene3D" id="1.10.287.130">
    <property type="match status" value="1"/>
</dbReference>
<dbReference type="Gene3D" id="3.40.50.300">
    <property type="entry name" value="P-loop containing nucleotide triphosphate hydrolases"/>
    <property type="match status" value="1"/>
</dbReference>
<evidence type="ECO:0008006" key="4">
    <source>
        <dbReference type="Google" id="ProtNLM"/>
    </source>
</evidence>
<organism evidence="2 3">
    <name type="scientific">Jimgerdemannia flammicorona</name>
    <dbReference type="NCBI Taxonomy" id="994334"/>
    <lineage>
        <taxon>Eukaryota</taxon>
        <taxon>Fungi</taxon>
        <taxon>Fungi incertae sedis</taxon>
        <taxon>Mucoromycota</taxon>
        <taxon>Mucoromycotina</taxon>
        <taxon>Endogonomycetes</taxon>
        <taxon>Endogonales</taxon>
        <taxon>Endogonaceae</taxon>
        <taxon>Jimgerdemannia</taxon>
    </lineage>
</organism>
<dbReference type="InterPro" id="IPR005129">
    <property type="entry name" value="GTPase_ArgK"/>
</dbReference>
<comment type="caution">
    <text evidence="2">The sequence shown here is derived from an EMBL/GenBank/DDBJ whole genome shotgun (WGS) entry which is preliminary data.</text>
</comment>
<dbReference type="GO" id="GO:0003924">
    <property type="term" value="F:GTPase activity"/>
    <property type="evidence" value="ECO:0007669"/>
    <property type="project" value="InterPro"/>
</dbReference>
<dbReference type="PANTHER" id="PTHR23408">
    <property type="entry name" value="METHYLMALONYL-COA MUTASE"/>
    <property type="match status" value="1"/>
</dbReference>
<name>A0A433CYS1_9FUNG</name>
<dbReference type="Pfam" id="PF03308">
    <property type="entry name" value="MeaB"/>
    <property type="match status" value="1"/>
</dbReference>
<dbReference type="GO" id="GO:0005525">
    <property type="term" value="F:GTP binding"/>
    <property type="evidence" value="ECO:0007669"/>
    <property type="project" value="InterPro"/>
</dbReference>
<keyword evidence="3" id="KW-1185">Reference proteome</keyword>
<reference evidence="2 3" key="1">
    <citation type="journal article" date="2018" name="New Phytol.">
        <title>Phylogenomics of Endogonaceae and evolution of mycorrhizas within Mucoromycota.</title>
        <authorList>
            <person name="Chang Y."/>
            <person name="Desiro A."/>
            <person name="Na H."/>
            <person name="Sandor L."/>
            <person name="Lipzen A."/>
            <person name="Clum A."/>
            <person name="Barry K."/>
            <person name="Grigoriev I.V."/>
            <person name="Martin F.M."/>
            <person name="Stajich J.E."/>
            <person name="Smith M.E."/>
            <person name="Bonito G."/>
            <person name="Spatafora J.W."/>
        </authorList>
    </citation>
    <scope>NUCLEOTIDE SEQUENCE [LARGE SCALE GENOMIC DNA]</scope>
    <source>
        <strain evidence="2 3">GMNB39</strain>
    </source>
</reference>
<dbReference type="Proteomes" id="UP000268093">
    <property type="component" value="Unassembled WGS sequence"/>
</dbReference>
<dbReference type="AlphaFoldDB" id="A0A433CYS1"/>
<protein>
    <recommendedName>
        <fullName evidence="4">ArgK protein-domain-containing protein</fullName>
    </recommendedName>
</protein>
<comment type="similarity">
    <text evidence="1">Belongs to the SIMIBI class G3E GTPase family. ArgK/MeaB subfamily.</text>
</comment>
<gene>
    <name evidence="2" type="ORF">BC936DRAFT_136795</name>
</gene>
<dbReference type="OrthoDB" id="1476984at2759"/>
<dbReference type="EMBL" id="RBNI01010406">
    <property type="protein sequence ID" value="RUP43743.1"/>
    <property type="molecule type" value="Genomic_DNA"/>
</dbReference>
<sequence>MSSVEVVLPPMIRNLTYFAPQRLTTRTCGRRRAEEHWLISKPVVIVVLQVARNTNEAIILCEGTYPQHPVSPTLATVDIDPIGGPNSTIPFWFLSFSQPVAMISHWWKPSAWASRRQWFVLLVPPAGGDELQGLKKGIVELSDLVLVNKADGVLADAARAAAMEYMSALKFLQPSNAVWRPKVGVRRLWMWRQITAELLDRLNRDPVVRDTAEQLERRVFDGEMTSGQAADCVVDEFLSKCQGTNG</sequence>
<evidence type="ECO:0000313" key="3">
    <source>
        <dbReference type="Proteomes" id="UP000268093"/>
    </source>
</evidence>
<proteinExistence type="inferred from homology"/>
<evidence type="ECO:0000313" key="2">
    <source>
        <dbReference type="EMBL" id="RUP43743.1"/>
    </source>
</evidence>